<dbReference type="OrthoDB" id="997896at2759"/>
<dbReference type="Proteomes" id="UP000479710">
    <property type="component" value="Unassembled WGS sequence"/>
</dbReference>
<feature type="region of interest" description="Disordered" evidence="1">
    <location>
        <begin position="92"/>
        <end position="112"/>
    </location>
</feature>
<evidence type="ECO:0000313" key="3">
    <source>
        <dbReference type="Proteomes" id="UP000479710"/>
    </source>
</evidence>
<organism evidence="2 3">
    <name type="scientific">Oryza meyeriana var. granulata</name>
    <dbReference type="NCBI Taxonomy" id="110450"/>
    <lineage>
        <taxon>Eukaryota</taxon>
        <taxon>Viridiplantae</taxon>
        <taxon>Streptophyta</taxon>
        <taxon>Embryophyta</taxon>
        <taxon>Tracheophyta</taxon>
        <taxon>Spermatophyta</taxon>
        <taxon>Magnoliopsida</taxon>
        <taxon>Liliopsida</taxon>
        <taxon>Poales</taxon>
        <taxon>Poaceae</taxon>
        <taxon>BOP clade</taxon>
        <taxon>Oryzoideae</taxon>
        <taxon>Oryzeae</taxon>
        <taxon>Oryzinae</taxon>
        <taxon>Oryza</taxon>
        <taxon>Oryza meyeriana</taxon>
    </lineage>
</organism>
<accession>A0A6G1CM19</accession>
<reference evidence="2 3" key="1">
    <citation type="submission" date="2019-11" db="EMBL/GenBank/DDBJ databases">
        <title>Whole genome sequence of Oryza granulata.</title>
        <authorList>
            <person name="Li W."/>
        </authorList>
    </citation>
    <scope>NUCLEOTIDE SEQUENCE [LARGE SCALE GENOMIC DNA]</scope>
    <source>
        <strain evidence="3">cv. Menghai</strain>
        <tissue evidence="2">Leaf</tissue>
    </source>
</reference>
<evidence type="ECO:0000313" key="2">
    <source>
        <dbReference type="EMBL" id="KAF0901131.1"/>
    </source>
</evidence>
<keyword evidence="3" id="KW-1185">Reference proteome</keyword>
<gene>
    <name evidence="2" type="ORF">E2562_038156</name>
</gene>
<dbReference type="EMBL" id="SPHZ02000009">
    <property type="protein sequence ID" value="KAF0901131.1"/>
    <property type="molecule type" value="Genomic_DNA"/>
</dbReference>
<proteinExistence type="predicted"/>
<comment type="caution">
    <text evidence="2">The sequence shown here is derived from an EMBL/GenBank/DDBJ whole genome shotgun (WGS) entry which is preliminary data.</text>
</comment>
<evidence type="ECO:0000256" key="1">
    <source>
        <dbReference type="SAM" id="MobiDB-lite"/>
    </source>
</evidence>
<name>A0A6G1CM19_9ORYZ</name>
<sequence>MCNPYYQLDATSNWGMPRFKKTLDQAKAFIVFEPLVKVLRMVDGDGPSLAFTYGEILEAKKQIMEALNNLKGNYNPIFAHIDEEDNIDDEIDFESDKDEVVPTKDYEQEEED</sequence>
<protein>
    <submittedName>
        <fullName evidence="2">Uncharacterized protein</fullName>
    </submittedName>
</protein>
<dbReference type="AlphaFoldDB" id="A0A6G1CM19"/>